<dbReference type="PANTHER" id="PTHR38495">
    <property type="entry name" value="MCG11474"/>
    <property type="match status" value="1"/>
</dbReference>
<dbReference type="GeneID" id="103595476"/>
<feature type="region of interest" description="Disordered" evidence="1">
    <location>
        <begin position="1"/>
        <end position="30"/>
    </location>
</feature>
<gene>
    <name evidence="3" type="primary">LOC103595476</name>
</gene>
<name>A0ABM0R921_GALVR</name>
<protein>
    <submittedName>
        <fullName evidence="3">Uncharacterized protein LOC103595476</fullName>
    </submittedName>
</protein>
<organism evidence="2 3">
    <name type="scientific">Galeopterus variegatus</name>
    <name type="common">Malayan flying lemur</name>
    <name type="synonym">Cynocephalus variegatus</name>
    <dbReference type="NCBI Taxonomy" id="482537"/>
    <lineage>
        <taxon>Eukaryota</taxon>
        <taxon>Metazoa</taxon>
        <taxon>Chordata</taxon>
        <taxon>Craniata</taxon>
        <taxon>Vertebrata</taxon>
        <taxon>Euteleostomi</taxon>
        <taxon>Mammalia</taxon>
        <taxon>Eutheria</taxon>
        <taxon>Euarchontoglires</taxon>
        <taxon>Dermoptera</taxon>
        <taxon>Cynocephalidae</taxon>
        <taxon>Galeopterus</taxon>
    </lineage>
</organism>
<proteinExistence type="predicted"/>
<evidence type="ECO:0000256" key="1">
    <source>
        <dbReference type="SAM" id="MobiDB-lite"/>
    </source>
</evidence>
<sequence>MAEGGLEEKNPKRLAGADRADRPGDGQVENRHVEVMVQVIHKRNHMNFAESIWREFLDPYNGDSEDILCRSSFSFNTCPLGDMNCNVASYALKWKSPEEVNLEDYFSLKTPDPIKRATGWDPTPLEASDVDMQPEDSRITEEDWEPRAAKHLLTTGEPSENGRHMLNRARGTRPPPRLGSERDKGPKLSLSKRKLELLLVEPEKNKRKRQYVA</sequence>
<accession>A0ABM0R921</accession>
<dbReference type="PANTHER" id="PTHR38495:SF1">
    <property type="entry name" value="RIKEN CDNA 1700001K19 GENE"/>
    <property type="match status" value="1"/>
</dbReference>
<dbReference type="RefSeq" id="XP_008577112.1">
    <property type="nucleotide sequence ID" value="XM_008578890.1"/>
</dbReference>
<evidence type="ECO:0000313" key="3">
    <source>
        <dbReference type="RefSeq" id="XP_008577112.1"/>
    </source>
</evidence>
<keyword evidence="2" id="KW-1185">Reference proteome</keyword>
<feature type="region of interest" description="Disordered" evidence="1">
    <location>
        <begin position="117"/>
        <end position="193"/>
    </location>
</feature>
<evidence type="ECO:0000313" key="2">
    <source>
        <dbReference type="Proteomes" id="UP000694923"/>
    </source>
</evidence>
<reference evidence="3" key="1">
    <citation type="submission" date="2025-08" db="UniProtKB">
        <authorList>
            <consortium name="RefSeq"/>
        </authorList>
    </citation>
    <scope>IDENTIFICATION</scope>
</reference>
<feature type="compositionally biased region" description="Basic and acidic residues" evidence="1">
    <location>
        <begin position="135"/>
        <end position="148"/>
    </location>
</feature>
<dbReference type="Proteomes" id="UP000694923">
    <property type="component" value="Unplaced"/>
</dbReference>